<sequence length="207" mass="23576">MSKENITTESGVSIQIPVKIRLEALEKVLQDKLVGFKIQKEEDGAKQFGEILSINLSSGIDDYGLCIQQEILMKTFLFKNKKIGFKMQLNFEYNQKDQELVIKNYKVEGEKKSWLTNILINVVMGLLFKKKLSNNFKLELTPKISELLNQINDKLKNILEVKKGINLFGAIDTFKVNDLYFKEDGLVALINIQGNLAAEVSEIELSN</sequence>
<dbReference type="EMBL" id="JAHWDF010000007">
    <property type="protein sequence ID" value="MBW2961784.1"/>
    <property type="molecule type" value="Genomic_DNA"/>
</dbReference>
<dbReference type="Pfam" id="PF14356">
    <property type="entry name" value="DUF4403"/>
    <property type="match status" value="1"/>
</dbReference>
<comment type="caution">
    <text evidence="1">The sequence shown here is derived from an EMBL/GenBank/DDBJ whole genome shotgun (WGS) entry which is preliminary data.</text>
</comment>
<evidence type="ECO:0000313" key="1">
    <source>
        <dbReference type="EMBL" id="MBW2961784.1"/>
    </source>
</evidence>
<reference evidence="1 2" key="1">
    <citation type="submission" date="2021-07" db="EMBL/GenBank/DDBJ databases">
        <title>Mesonia aestuariivivens sp. nov., isolated from a tidal flat.</title>
        <authorList>
            <person name="Kim Y.-O."/>
            <person name="Yoon J.-H."/>
        </authorList>
    </citation>
    <scope>NUCLEOTIDE SEQUENCE [LARGE SCALE GENOMIC DNA]</scope>
    <source>
        <strain evidence="1 2">JHPTF-M18</strain>
    </source>
</reference>
<accession>A0ABS6W3X3</accession>
<dbReference type="RefSeq" id="WP_219040072.1">
    <property type="nucleotide sequence ID" value="NZ_JAHWDF010000007.1"/>
</dbReference>
<protein>
    <submittedName>
        <fullName evidence="1">DUF4403 family protein</fullName>
    </submittedName>
</protein>
<name>A0ABS6W3X3_9FLAO</name>
<keyword evidence="2" id="KW-1185">Reference proteome</keyword>
<evidence type="ECO:0000313" key="2">
    <source>
        <dbReference type="Proteomes" id="UP000719267"/>
    </source>
</evidence>
<organism evidence="1 2">
    <name type="scientific">Mesonia aestuariivivens</name>
    <dbReference type="NCBI Taxonomy" id="2796128"/>
    <lineage>
        <taxon>Bacteria</taxon>
        <taxon>Pseudomonadati</taxon>
        <taxon>Bacteroidota</taxon>
        <taxon>Flavobacteriia</taxon>
        <taxon>Flavobacteriales</taxon>
        <taxon>Flavobacteriaceae</taxon>
        <taxon>Mesonia</taxon>
    </lineage>
</organism>
<dbReference type="Proteomes" id="UP000719267">
    <property type="component" value="Unassembled WGS sequence"/>
</dbReference>
<dbReference type="InterPro" id="IPR025515">
    <property type="entry name" value="DUF4403"/>
</dbReference>
<gene>
    <name evidence="1" type="ORF">KW502_08230</name>
</gene>
<proteinExistence type="predicted"/>